<dbReference type="Pfam" id="PF09995">
    <property type="entry name" value="MPAB_Lcp_cat"/>
    <property type="match status" value="1"/>
</dbReference>
<gene>
    <name evidence="2" type="ORF">GCM10011584_33800</name>
</gene>
<dbReference type="Proteomes" id="UP000655410">
    <property type="component" value="Unassembled WGS sequence"/>
</dbReference>
<feature type="domain" description="ER-bound oxygenase mpaB/mpaB'/Rubber oxygenase catalytic" evidence="1">
    <location>
        <begin position="28"/>
        <end position="244"/>
    </location>
</feature>
<sequence length="279" mass="31687">MTMTSLHRTAPPSGSCASAALADIIGEQALLLGAGSTVLYQLADRGTGLGVAEHSTTLMRPADRLRTTLLYVYMMIHGTDEERKQIVRMVNKAHAGVRSEGRYSAYDPELQLWVAATLAQNGMFIWERINGRLDDASRERIYRDSQIFGNALQVKPEQWPATMAEFEAYWERQLDSFVAAGPEPSVQVYVQKLLAPEMRPAGLRGLGRVQDLMSRGNVDPRIREVLGLTWTPADQRRYDLFWKVFPSLYRLTPRFLRHAAARAIIRDTRRRMRKGRRVI</sequence>
<evidence type="ECO:0000259" key="1">
    <source>
        <dbReference type="Pfam" id="PF09995"/>
    </source>
</evidence>
<dbReference type="PANTHER" id="PTHR36151:SF3">
    <property type="entry name" value="ER-BOUND OXYGENASE MPAB_MPAB'_RUBBER OXYGENASE CATALYTIC DOMAIN-CONTAINING PROTEIN"/>
    <property type="match status" value="1"/>
</dbReference>
<reference evidence="3" key="1">
    <citation type="journal article" date="2019" name="Int. J. Syst. Evol. Microbiol.">
        <title>The Global Catalogue of Microorganisms (GCM) 10K type strain sequencing project: providing services to taxonomists for standard genome sequencing and annotation.</title>
        <authorList>
            <consortium name="The Broad Institute Genomics Platform"/>
            <consortium name="The Broad Institute Genome Sequencing Center for Infectious Disease"/>
            <person name="Wu L."/>
            <person name="Ma J."/>
        </authorList>
    </citation>
    <scope>NUCLEOTIDE SEQUENCE [LARGE SCALE GENOMIC DNA]</scope>
    <source>
        <strain evidence="3">CGMCC 4.7371</strain>
    </source>
</reference>
<keyword evidence="3" id="KW-1185">Reference proteome</keyword>
<protein>
    <recommendedName>
        <fullName evidence="1">ER-bound oxygenase mpaB/mpaB'/Rubber oxygenase catalytic domain-containing protein</fullName>
    </recommendedName>
</protein>
<dbReference type="EMBL" id="BMNI01000015">
    <property type="protein sequence ID" value="GGO93937.1"/>
    <property type="molecule type" value="Genomic_DNA"/>
</dbReference>
<dbReference type="RefSeq" id="WP_188785220.1">
    <property type="nucleotide sequence ID" value="NZ_BMNI01000015.1"/>
</dbReference>
<evidence type="ECO:0000313" key="3">
    <source>
        <dbReference type="Proteomes" id="UP000655410"/>
    </source>
</evidence>
<name>A0ABQ2NFU4_9ACTN</name>
<comment type="caution">
    <text evidence="2">The sequence shown here is derived from an EMBL/GenBank/DDBJ whole genome shotgun (WGS) entry which is preliminary data.</text>
</comment>
<accession>A0ABQ2NFU4</accession>
<evidence type="ECO:0000313" key="2">
    <source>
        <dbReference type="EMBL" id="GGO93937.1"/>
    </source>
</evidence>
<proteinExistence type="predicted"/>
<dbReference type="InterPro" id="IPR018713">
    <property type="entry name" value="MPAB/Lcp_cat_dom"/>
</dbReference>
<organism evidence="2 3">
    <name type="scientific">Nocardioides phosphati</name>
    <dbReference type="NCBI Taxonomy" id="1867775"/>
    <lineage>
        <taxon>Bacteria</taxon>
        <taxon>Bacillati</taxon>
        <taxon>Actinomycetota</taxon>
        <taxon>Actinomycetes</taxon>
        <taxon>Propionibacteriales</taxon>
        <taxon>Nocardioidaceae</taxon>
        <taxon>Nocardioides</taxon>
    </lineage>
</organism>
<dbReference type="PANTHER" id="PTHR36151">
    <property type="entry name" value="BLR2777 PROTEIN"/>
    <property type="match status" value="1"/>
</dbReference>